<name>A0A1B6NT56_9ZZZZ</name>
<comment type="caution">
    <text evidence="1">The sequence shown here is derived from an EMBL/GenBank/DDBJ whole genome shotgun (WGS) entry which is preliminary data.</text>
</comment>
<protein>
    <submittedName>
        <fullName evidence="1">Uncharacterized protein</fullName>
    </submittedName>
</protein>
<gene>
    <name evidence="1" type="ORF">MGSAQ_001850</name>
</gene>
<sequence>MVFSTVKCSPHVLSVKAKITSQRGSLSSNTIRIHTLAF</sequence>
<dbReference type="EMBL" id="AYSL01001021">
    <property type="protein sequence ID" value="KTF06654.1"/>
    <property type="molecule type" value="Genomic_DNA"/>
</dbReference>
<dbReference type="AlphaFoldDB" id="A0A1B6NT56"/>
<organism evidence="1">
    <name type="scientific">marine sediment metagenome</name>
    <dbReference type="NCBI Taxonomy" id="412755"/>
    <lineage>
        <taxon>unclassified sequences</taxon>
        <taxon>metagenomes</taxon>
        <taxon>ecological metagenomes</taxon>
    </lineage>
</organism>
<evidence type="ECO:0000313" key="1">
    <source>
        <dbReference type="EMBL" id="KTF06654.1"/>
    </source>
</evidence>
<reference evidence="1" key="1">
    <citation type="submission" date="2013-11" db="EMBL/GenBank/DDBJ databases">
        <title>Microbial diversity, functional groups and degradation webs in Northern and Southern Mediterranean and Red Sea marine crude oil polluted sites.</title>
        <authorList>
            <person name="Daffonchio D."/>
            <person name="Mapelli F."/>
            <person name="Ferrer M."/>
            <person name="Richter M."/>
            <person name="Cherif A."/>
            <person name="Malkawi H.I."/>
            <person name="Yakimov M.M."/>
            <person name="Abdel-Fattah Y.R."/>
            <person name="Blaghen M."/>
            <person name="Golyshin P.N."/>
            <person name="Kalogerakis N."/>
            <person name="Boon N."/>
            <person name="Magagnini M."/>
            <person name="Fava F."/>
        </authorList>
    </citation>
    <scope>NUCLEOTIDE SEQUENCE</scope>
</reference>
<proteinExistence type="predicted"/>
<accession>A0A1B6NT56</accession>